<keyword evidence="2" id="KW-0472">Membrane</keyword>
<feature type="transmembrane region" description="Helical" evidence="2">
    <location>
        <begin position="6"/>
        <end position="28"/>
    </location>
</feature>
<sequence>MYGVLIFLIIFGGTLLTLFSLMLLDYLITRKPEAPAPVPIFPVISADPLHDSTGLEAGYYTNTNTTSSEGWLPTGDLAYPFPARCHYPSNSEGWLPTGDFPARCYPSDSEGWLPTGDLAYPFPARCYPSDSEGWLPIGVDLDLANANTCMCAAYGCGGGSVSHDHPITGDPPNPPELPRHPEAGGGKNGRDAVDDGNEPPDPATAENEGERKFSASVLPPPPSPVVRTGNNTDEPTSERQKKSSTLSPMDGSDGHGNSDESH</sequence>
<reference evidence="3 4" key="1">
    <citation type="submission" date="2014-04" db="EMBL/GenBank/DDBJ databases">
        <authorList>
            <consortium name="DOE Joint Genome Institute"/>
            <person name="Kuo A."/>
            <person name="Gay G."/>
            <person name="Dore J."/>
            <person name="Kohler A."/>
            <person name="Nagy L.G."/>
            <person name="Floudas D."/>
            <person name="Copeland A."/>
            <person name="Barry K.W."/>
            <person name="Cichocki N."/>
            <person name="Veneault-Fourrey C."/>
            <person name="LaButti K."/>
            <person name="Lindquist E.A."/>
            <person name="Lipzen A."/>
            <person name="Lundell T."/>
            <person name="Morin E."/>
            <person name="Murat C."/>
            <person name="Sun H."/>
            <person name="Tunlid A."/>
            <person name="Henrissat B."/>
            <person name="Grigoriev I.V."/>
            <person name="Hibbett D.S."/>
            <person name="Martin F."/>
            <person name="Nordberg H.P."/>
            <person name="Cantor M.N."/>
            <person name="Hua S.X."/>
        </authorList>
    </citation>
    <scope>NUCLEOTIDE SEQUENCE [LARGE SCALE GENOMIC DNA]</scope>
    <source>
        <strain evidence="4">h7</strain>
    </source>
</reference>
<keyword evidence="2" id="KW-1133">Transmembrane helix</keyword>
<proteinExistence type="predicted"/>
<dbReference type="HOGENOM" id="CLU_1061939_0_0_1"/>
<protein>
    <submittedName>
        <fullName evidence="3">Uncharacterized protein</fullName>
    </submittedName>
</protein>
<accession>A0A0C3C304</accession>
<reference evidence="4" key="2">
    <citation type="submission" date="2015-01" db="EMBL/GenBank/DDBJ databases">
        <title>Evolutionary Origins and Diversification of the Mycorrhizal Mutualists.</title>
        <authorList>
            <consortium name="DOE Joint Genome Institute"/>
            <consortium name="Mycorrhizal Genomics Consortium"/>
            <person name="Kohler A."/>
            <person name="Kuo A."/>
            <person name="Nagy L.G."/>
            <person name="Floudas D."/>
            <person name="Copeland A."/>
            <person name="Barry K.W."/>
            <person name="Cichocki N."/>
            <person name="Veneault-Fourrey C."/>
            <person name="LaButti K."/>
            <person name="Lindquist E.A."/>
            <person name="Lipzen A."/>
            <person name="Lundell T."/>
            <person name="Morin E."/>
            <person name="Murat C."/>
            <person name="Riley R."/>
            <person name="Ohm R."/>
            <person name="Sun H."/>
            <person name="Tunlid A."/>
            <person name="Henrissat B."/>
            <person name="Grigoriev I.V."/>
            <person name="Hibbett D.S."/>
            <person name="Martin F."/>
        </authorList>
    </citation>
    <scope>NUCLEOTIDE SEQUENCE [LARGE SCALE GENOMIC DNA]</scope>
    <source>
        <strain evidence="4">h7</strain>
    </source>
</reference>
<organism evidence="3 4">
    <name type="scientific">Hebeloma cylindrosporum</name>
    <dbReference type="NCBI Taxonomy" id="76867"/>
    <lineage>
        <taxon>Eukaryota</taxon>
        <taxon>Fungi</taxon>
        <taxon>Dikarya</taxon>
        <taxon>Basidiomycota</taxon>
        <taxon>Agaricomycotina</taxon>
        <taxon>Agaricomycetes</taxon>
        <taxon>Agaricomycetidae</taxon>
        <taxon>Agaricales</taxon>
        <taxon>Agaricineae</taxon>
        <taxon>Hymenogastraceae</taxon>
        <taxon>Hebeloma</taxon>
    </lineage>
</organism>
<evidence type="ECO:0000313" key="4">
    <source>
        <dbReference type="Proteomes" id="UP000053424"/>
    </source>
</evidence>
<dbReference type="AlphaFoldDB" id="A0A0C3C304"/>
<evidence type="ECO:0000313" key="3">
    <source>
        <dbReference type="EMBL" id="KIM38629.1"/>
    </source>
</evidence>
<name>A0A0C3C304_HEBCY</name>
<feature type="compositionally biased region" description="Basic and acidic residues" evidence="1">
    <location>
        <begin position="252"/>
        <end position="262"/>
    </location>
</feature>
<gene>
    <name evidence="3" type="ORF">M413DRAFT_12578</name>
</gene>
<keyword evidence="2" id="KW-0812">Transmembrane</keyword>
<evidence type="ECO:0000256" key="1">
    <source>
        <dbReference type="SAM" id="MobiDB-lite"/>
    </source>
</evidence>
<dbReference type="EMBL" id="KN831789">
    <property type="protein sequence ID" value="KIM38629.1"/>
    <property type="molecule type" value="Genomic_DNA"/>
</dbReference>
<dbReference type="Proteomes" id="UP000053424">
    <property type="component" value="Unassembled WGS sequence"/>
</dbReference>
<keyword evidence="4" id="KW-1185">Reference proteome</keyword>
<evidence type="ECO:0000256" key="2">
    <source>
        <dbReference type="SAM" id="Phobius"/>
    </source>
</evidence>
<feature type="compositionally biased region" description="Basic and acidic residues" evidence="1">
    <location>
        <begin position="177"/>
        <end position="193"/>
    </location>
</feature>
<feature type="region of interest" description="Disordered" evidence="1">
    <location>
        <begin position="164"/>
        <end position="262"/>
    </location>
</feature>